<dbReference type="KEGG" id="acz:Acaty_c0987"/>
<sequence>MRHHRHSGHRETAVLRSGGHTSHHKKSARSQTCYTQSRHDKGGLAWQTPR</sequence>
<evidence type="ECO:0000313" key="3">
    <source>
        <dbReference type="Proteomes" id="UP000005522"/>
    </source>
</evidence>
<feature type="region of interest" description="Disordered" evidence="1">
    <location>
        <begin position="1"/>
        <end position="50"/>
    </location>
</feature>
<dbReference type="Proteomes" id="UP000005522">
    <property type="component" value="Chromosome"/>
</dbReference>
<evidence type="ECO:0000256" key="1">
    <source>
        <dbReference type="SAM" id="MobiDB-lite"/>
    </source>
</evidence>
<accession>A0A059ZTC6</accession>
<dbReference type="AlphaFoldDB" id="A0A059ZTC6"/>
<organism evidence="2 3">
    <name type="scientific">Acidithiobacillus caldus (strain ATCC 51756 / DSM 8584 / KU)</name>
    <dbReference type="NCBI Taxonomy" id="637389"/>
    <lineage>
        <taxon>Bacteria</taxon>
        <taxon>Pseudomonadati</taxon>
        <taxon>Pseudomonadota</taxon>
        <taxon>Acidithiobacillia</taxon>
        <taxon>Acidithiobacillales</taxon>
        <taxon>Acidithiobacillaceae</taxon>
        <taxon>Acidithiobacillus</taxon>
    </lineage>
</organism>
<name>A0A059ZTC6_ACICK</name>
<proteinExistence type="predicted"/>
<evidence type="ECO:0000313" key="2">
    <source>
        <dbReference type="EMBL" id="AIA54860.1"/>
    </source>
</evidence>
<gene>
    <name evidence="2" type="ORF">Acaty_c0987</name>
</gene>
<reference evidence="2 3" key="1">
    <citation type="journal article" date="2009" name="J. Bacteriol.">
        <title>Draft genome sequence of the extremely acidophilic bacterium Acidithiobacillus caldus ATCC 51756 reveals metabolic versatility in the genus Acidithiobacillus.</title>
        <authorList>
            <person name="Valdes J."/>
            <person name="Quatrini R."/>
            <person name="Hallberg K."/>
            <person name="Dopson M."/>
            <person name="Valenzuela P.D."/>
            <person name="Holmes D.S."/>
        </authorList>
    </citation>
    <scope>NUCLEOTIDE SEQUENCE [LARGE SCALE GENOMIC DNA]</scope>
    <source>
        <strain evidence="3">ATCC 51756 / DSM 8584 / KU</strain>
    </source>
</reference>
<protein>
    <submittedName>
        <fullName evidence="2">Uncharacterized protein</fullName>
    </submittedName>
</protein>
<dbReference type="EMBL" id="CP005986">
    <property type="protein sequence ID" value="AIA54860.1"/>
    <property type="molecule type" value="Genomic_DNA"/>
</dbReference>
<dbReference type="HOGENOM" id="CLU_3113441_0_0_6"/>